<dbReference type="CDD" id="cd04710">
    <property type="entry name" value="BAH_fungalPHD"/>
    <property type="match status" value="1"/>
</dbReference>
<dbReference type="InterPro" id="IPR013088">
    <property type="entry name" value="Znf_NHR/GATA"/>
</dbReference>
<dbReference type="InterPro" id="IPR009057">
    <property type="entry name" value="Homeodomain-like_sf"/>
</dbReference>
<dbReference type="PANTHER" id="PTHR47672">
    <property type="entry name" value="E3 UBIQUITIN-PROTEIN LIGASE SNT2"/>
    <property type="match status" value="1"/>
</dbReference>
<feature type="compositionally biased region" description="Pro residues" evidence="6">
    <location>
        <begin position="1456"/>
        <end position="1480"/>
    </location>
</feature>
<dbReference type="Gene3D" id="1.10.10.60">
    <property type="entry name" value="Homeodomain-like"/>
    <property type="match status" value="1"/>
</dbReference>
<feature type="region of interest" description="Disordered" evidence="6">
    <location>
        <begin position="1077"/>
        <end position="1098"/>
    </location>
</feature>
<dbReference type="Pfam" id="PF13832">
    <property type="entry name" value="zf-HC5HC2H_2"/>
    <property type="match status" value="1"/>
</dbReference>
<feature type="compositionally biased region" description="Acidic residues" evidence="6">
    <location>
        <begin position="475"/>
        <end position="487"/>
    </location>
</feature>
<dbReference type="InterPro" id="IPR001965">
    <property type="entry name" value="Znf_PHD"/>
</dbReference>
<dbReference type="GeneID" id="55987937"/>
<evidence type="ECO:0000256" key="2">
    <source>
        <dbReference type="ARBA" id="ARBA00022771"/>
    </source>
</evidence>
<dbReference type="Pfam" id="PF01426">
    <property type="entry name" value="BAH"/>
    <property type="match status" value="1"/>
</dbReference>
<feature type="domain" description="PHD-type" evidence="7">
    <location>
        <begin position="401"/>
        <end position="453"/>
    </location>
</feature>
<evidence type="ECO:0000256" key="4">
    <source>
        <dbReference type="ARBA" id="ARBA00023242"/>
    </source>
</evidence>
<evidence type="ECO:0000256" key="5">
    <source>
        <dbReference type="PROSITE-ProRule" id="PRU00146"/>
    </source>
</evidence>
<feature type="region of interest" description="Disordered" evidence="6">
    <location>
        <begin position="943"/>
        <end position="997"/>
    </location>
</feature>
<feature type="region of interest" description="Disordered" evidence="6">
    <location>
        <begin position="130"/>
        <end position="174"/>
    </location>
</feature>
<dbReference type="RefSeq" id="XP_035339525.1">
    <property type="nucleotide sequence ID" value="XM_035483632.1"/>
</dbReference>
<feature type="compositionally biased region" description="Pro residues" evidence="6">
    <location>
        <begin position="1569"/>
        <end position="1586"/>
    </location>
</feature>
<evidence type="ECO:0000256" key="6">
    <source>
        <dbReference type="SAM" id="MobiDB-lite"/>
    </source>
</evidence>
<evidence type="ECO:0000259" key="8">
    <source>
        <dbReference type="PROSITE" id="PS51038"/>
    </source>
</evidence>
<feature type="domain" description="PHD-type" evidence="7">
    <location>
        <begin position="1002"/>
        <end position="1053"/>
    </location>
</feature>
<dbReference type="GO" id="GO:0008270">
    <property type="term" value="F:zinc ion binding"/>
    <property type="evidence" value="ECO:0007669"/>
    <property type="project" value="UniProtKB-KW"/>
</dbReference>
<dbReference type="InterPro" id="IPR019787">
    <property type="entry name" value="Znf_PHD-finger"/>
</dbReference>
<evidence type="ECO:0000313" key="12">
    <source>
        <dbReference type="EMBL" id="QKX53346.1"/>
    </source>
</evidence>
<feature type="compositionally biased region" description="Basic and acidic residues" evidence="6">
    <location>
        <begin position="1087"/>
        <end position="1098"/>
    </location>
</feature>
<dbReference type="InterPro" id="IPR011011">
    <property type="entry name" value="Znf_FYVE_PHD"/>
</dbReference>
<dbReference type="SMART" id="SM00439">
    <property type="entry name" value="BAH"/>
    <property type="match status" value="1"/>
</dbReference>
<feature type="region of interest" description="Disordered" evidence="6">
    <location>
        <begin position="187"/>
        <end position="214"/>
    </location>
</feature>
<feature type="compositionally biased region" description="Polar residues" evidence="6">
    <location>
        <begin position="943"/>
        <end position="952"/>
    </location>
</feature>
<dbReference type="InterPro" id="IPR029617">
    <property type="entry name" value="Snt2"/>
</dbReference>
<feature type="region of interest" description="Disordered" evidence="6">
    <location>
        <begin position="1319"/>
        <end position="1341"/>
    </location>
</feature>
<dbReference type="PANTHER" id="PTHR47672:SF1">
    <property type="entry name" value="E3 UBIQUITIN-PROTEIN LIGASE SNT2"/>
    <property type="match status" value="1"/>
</dbReference>
<dbReference type="EMBL" id="CP055898">
    <property type="protein sequence ID" value="QKX53346.1"/>
    <property type="molecule type" value="Genomic_DNA"/>
</dbReference>
<feature type="domain" description="PHD-type" evidence="11">
    <location>
        <begin position="1093"/>
        <end position="1231"/>
    </location>
</feature>
<dbReference type="InterPro" id="IPR001025">
    <property type="entry name" value="BAH_dom"/>
</dbReference>
<dbReference type="InterPro" id="IPR043151">
    <property type="entry name" value="BAH_sf"/>
</dbReference>
<dbReference type="PROSITE" id="PS51038">
    <property type="entry name" value="BAH"/>
    <property type="match status" value="1"/>
</dbReference>
<organism evidence="12 13">
    <name type="scientific">Talaromyces rugulosus</name>
    <name type="common">Penicillium rugulosum</name>
    <dbReference type="NCBI Taxonomy" id="121627"/>
    <lineage>
        <taxon>Eukaryota</taxon>
        <taxon>Fungi</taxon>
        <taxon>Dikarya</taxon>
        <taxon>Ascomycota</taxon>
        <taxon>Pezizomycotina</taxon>
        <taxon>Eurotiomycetes</taxon>
        <taxon>Eurotiomycetidae</taxon>
        <taxon>Eurotiales</taxon>
        <taxon>Trichocomaceae</taxon>
        <taxon>Talaromyces</taxon>
        <taxon>Talaromyces sect. Islandici</taxon>
    </lineage>
</organism>
<dbReference type="PROSITE" id="PS51156">
    <property type="entry name" value="ELM2"/>
    <property type="match status" value="1"/>
</dbReference>
<feature type="compositionally biased region" description="Basic and acidic residues" evidence="6">
    <location>
        <begin position="978"/>
        <end position="988"/>
    </location>
</feature>
<evidence type="ECO:0000259" key="10">
    <source>
        <dbReference type="PROSITE" id="PS51293"/>
    </source>
</evidence>
<feature type="region of interest" description="Disordered" evidence="6">
    <location>
        <begin position="1420"/>
        <end position="1696"/>
    </location>
</feature>
<evidence type="ECO:0000313" key="13">
    <source>
        <dbReference type="Proteomes" id="UP000509510"/>
    </source>
</evidence>
<feature type="compositionally biased region" description="Polar residues" evidence="6">
    <location>
        <begin position="1662"/>
        <end position="1696"/>
    </location>
</feature>
<feature type="region of interest" description="Disordered" evidence="6">
    <location>
        <begin position="644"/>
        <end position="664"/>
    </location>
</feature>
<feature type="region of interest" description="Disordered" evidence="6">
    <location>
        <begin position="1"/>
        <end position="105"/>
    </location>
</feature>
<dbReference type="CDD" id="cd15571">
    <property type="entry name" value="ePHD"/>
    <property type="match status" value="1"/>
</dbReference>
<dbReference type="InterPro" id="IPR013083">
    <property type="entry name" value="Znf_RING/FYVE/PHD"/>
</dbReference>
<feature type="compositionally biased region" description="Pro residues" evidence="6">
    <location>
        <begin position="1530"/>
        <end position="1556"/>
    </location>
</feature>
<evidence type="ECO:0000259" key="9">
    <source>
        <dbReference type="PROSITE" id="PS51156"/>
    </source>
</evidence>
<protein>
    <recommendedName>
        <fullName evidence="14">PHD finger and BAH domain protein</fullName>
    </recommendedName>
</protein>
<dbReference type="GO" id="GO:0003682">
    <property type="term" value="F:chromatin binding"/>
    <property type="evidence" value="ECO:0007669"/>
    <property type="project" value="InterPro"/>
</dbReference>
<evidence type="ECO:0000256" key="3">
    <source>
        <dbReference type="ARBA" id="ARBA00022833"/>
    </source>
</evidence>
<name>A0A7H8QHI6_TALRU</name>
<dbReference type="InterPro" id="IPR000949">
    <property type="entry name" value="ELM2_dom"/>
</dbReference>
<dbReference type="Gene3D" id="3.30.40.10">
    <property type="entry name" value="Zinc/RING finger domain, C3HC4 (zinc finger)"/>
    <property type="match status" value="3"/>
</dbReference>
<keyword evidence="2 5" id="KW-0863">Zinc-finger</keyword>
<dbReference type="GO" id="GO:0006355">
    <property type="term" value="P:regulation of DNA-templated transcription"/>
    <property type="evidence" value="ECO:0007669"/>
    <property type="project" value="InterPro"/>
</dbReference>
<dbReference type="Pfam" id="PF00628">
    <property type="entry name" value="PHD"/>
    <property type="match status" value="1"/>
</dbReference>
<gene>
    <name evidence="12" type="ORF">TRUGW13939_00424</name>
</gene>
<dbReference type="FunFam" id="2.30.30.490:FF:000018">
    <property type="entry name" value="Lid2 complex component snt2"/>
    <property type="match status" value="1"/>
</dbReference>
<dbReference type="GO" id="GO:0048189">
    <property type="term" value="C:Lid2 complex"/>
    <property type="evidence" value="ECO:0007669"/>
    <property type="project" value="TreeGrafter"/>
</dbReference>
<evidence type="ECO:0000259" key="7">
    <source>
        <dbReference type="PROSITE" id="PS50016"/>
    </source>
</evidence>
<dbReference type="Proteomes" id="UP000509510">
    <property type="component" value="Chromosome I"/>
</dbReference>
<feature type="region of interest" description="Disordered" evidence="6">
    <location>
        <begin position="460"/>
        <end position="511"/>
    </location>
</feature>
<keyword evidence="4" id="KW-0539">Nucleus</keyword>
<keyword evidence="13" id="KW-1185">Reference proteome</keyword>
<dbReference type="KEGG" id="trg:TRUGW13939_00424"/>
<feature type="domain" description="ELM2" evidence="9">
    <location>
        <begin position="546"/>
        <end position="720"/>
    </location>
</feature>
<keyword evidence="3" id="KW-0862">Zinc</keyword>
<dbReference type="GO" id="GO:0036205">
    <property type="term" value="P:histone catabolic process"/>
    <property type="evidence" value="ECO:0007669"/>
    <property type="project" value="TreeGrafter"/>
</dbReference>
<dbReference type="SUPFAM" id="SSF46689">
    <property type="entry name" value="Homeodomain-like"/>
    <property type="match status" value="1"/>
</dbReference>
<dbReference type="InterPro" id="IPR017884">
    <property type="entry name" value="SANT_dom"/>
</dbReference>
<proteinExistence type="predicted"/>
<dbReference type="PROSITE" id="PS50016">
    <property type="entry name" value="ZF_PHD_2"/>
    <property type="match status" value="2"/>
</dbReference>
<dbReference type="Gene3D" id="2.30.30.490">
    <property type="match status" value="1"/>
</dbReference>
<feature type="domain" description="SANT" evidence="10">
    <location>
        <begin position="731"/>
        <end position="776"/>
    </location>
</feature>
<evidence type="ECO:0000259" key="11">
    <source>
        <dbReference type="PROSITE" id="PS51805"/>
    </source>
</evidence>
<dbReference type="SUPFAM" id="SSF57903">
    <property type="entry name" value="FYVE/PHD zinc finger"/>
    <property type="match status" value="2"/>
</dbReference>
<dbReference type="PROSITE" id="PS51293">
    <property type="entry name" value="SANT"/>
    <property type="match status" value="1"/>
</dbReference>
<evidence type="ECO:0008006" key="14">
    <source>
        <dbReference type="Google" id="ProtNLM"/>
    </source>
</evidence>
<dbReference type="OrthoDB" id="336088at2759"/>
<feature type="compositionally biased region" description="Low complexity" evidence="6">
    <location>
        <begin position="58"/>
        <end position="75"/>
    </location>
</feature>
<evidence type="ECO:0000256" key="1">
    <source>
        <dbReference type="ARBA" id="ARBA00022723"/>
    </source>
</evidence>
<dbReference type="GO" id="GO:0004842">
    <property type="term" value="F:ubiquitin-protein transferase activity"/>
    <property type="evidence" value="ECO:0007669"/>
    <property type="project" value="TreeGrafter"/>
</dbReference>
<dbReference type="PROSITE" id="PS51805">
    <property type="entry name" value="EPHD"/>
    <property type="match status" value="1"/>
</dbReference>
<feature type="domain" description="BAH" evidence="8">
    <location>
        <begin position="246"/>
        <end position="364"/>
    </location>
</feature>
<dbReference type="InterPro" id="IPR034732">
    <property type="entry name" value="EPHD"/>
</dbReference>
<dbReference type="SMART" id="SM00249">
    <property type="entry name" value="PHD"/>
    <property type="match status" value="3"/>
</dbReference>
<feature type="compositionally biased region" description="Polar residues" evidence="6">
    <location>
        <begin position="1329"/>
        <end position="1339"/>
    </location>
</feature>
<reference evidence="13" key="1">
    <citation type="submission" date="2020-06" db="EMBL/GenBank/DDBJ databases">
        <title>A chromosome-scale genome assembly of Talaromyces rugulosus W13939.</title>
        <authorList>
            <person name="Wang B."/>
            <person name="Guo L."/>
            <person name="Ye K."/>
            <person name="Wang L."/>
        </authorList>
    </citation>
    <scope>NUCLEOTIDE SEQUENCE [LARGE SCALE GENOMIC DNA]</scope>
    <source>
        <strain evidence="13">W13939</strain>
    </source>
</reference>
<sequence>MSEDRQSTESLPPPAEASDAASNGSPPARPKPRQPALSTKPPSIDKPDEGIPSEAVQSAPMTASNSSSSEAGQVSDPLAAGPYSTRSRGRNGASRPNYAEDIEMDFELTSPAPSAIKMATAAASAKRYAASSLSSSPATTETEKGPAASTRKGHATTNGVHPSPAAKDMIPGTSSFSANAAANGAVSAVSRKRKQPHGGASVNGSAKRLSTAAENQSNFRLSNMMTFENCGARLMKNGKLKADDGTTLEVNDHVYLICEPPGEPYYLGRIMEFLPAKGNPSGPVEMIRVNWYYRPKDIQRSVSDPRFVFASMHSDPCPLSSLRGKCSISHVSEISNLDDYRRLKDTFWYDKMFDRYMLRYYDVVPTKDVINVPENVKRVLDERWKFILCEPARKKELTGAVKTCIKCGLYAASAESVDCAVCHKTYHMNCVRPKLTKKPARGFAWACALCSRAQERRLEARNTSNVTADSHHDMEEDLPEEDDDEPMVDATATGRSSPATDDKTKKPEPATAAQIAQAKMWPYRYFGIHCQVEDALDYDDRIYPRASSRIGTRHQAITAPWYGQPVQYTKPLDARKKAKGTGKGAVHKMSKETQAAIEAEKQDRLARPWVMDEPTGFIRRGEDEPVTVNGKQVRTAELLFKMSEANQIPSGRGEDDAPGSEMTPEDREKFIDEYMTRAKEVASERGLPKYHTNFLDKALEYLYSESFNVDAALKKLKKADLYKDLKEPKLNKEQKALFEEGVSKYGSEWLNIRRHIGNIEPRHVVRYYYMWKKTPEGRRIWGSYEGRRGKKEAIRANSSSKLLDDIADEQDDSAFDNDKATDKKRGFQCKFCTTRSSPQWRRAPLTTPGATVPADPATKKADKGPQLAVALCHRCAIMWRKYAIEWKDADELAKKLQAGGNKAWRRKMDEEMLAQMLVSDEGPLNINSNTRATAQQIGVNVNGSVANDSQSEPAKKKPRTLIDKDSATNSARNSVEPLPRKKATEKPAEPIPIIPDHPRQKTLPCAVCRRIDSGAQNSVTCKDCQLTVHRRCYGVNSRIDSTMKWFCDTCSNDRNPTASTRYECTLCPVTVTEHELMEAPPKSSNKKKTDRDKEKEKMDREVIAKVIKNYQEKQEAAGKPIGPREPLKRTAGYNWVHVNCAVWHPEIKFGNAEEFEPADGFTLIPRQRYKEICKVCRTINGACVSCDYPGCNAKFHVGCAFQAEYGFGFSVSPVKGSRKEATATVRIGEETGLASPTVWCSSHTPQTIVHDLGEPTDQDGLSALGLYVKTYKQADFTIARKTTSSQHISVPSTHTSVNANRRASAANAGVIEARNTAHENGEGLDTSPPMETSHTSAGPQGSKACFHCKTTFSPRWWSIENPFRGAMAANGMSHLTNGAGLHARTISQNSIPYINGDHHHPESEPAFECHKCHLKKPMVVPPSESRPPPYATNMGHVLPGSRAADYTPPYVSHAHPPQPGPLARPPHPSGPLPPPPPPPAAHSSEWYNGYEKMPGHGVNALPPQTNGFGPPPVSYSSGHLPHLNGYNGPPGAPAPVPPPAHSHHGPPPPPPPPQAPHHPHPAPGHYGTVPPPPPPTAHPYPGPPYAPSTLPSPHAPQNRPFGTSMSPPDIHASIARRSPPNALGTAPRGYPVERVGHSPLLSRGSVDPPLPSTPNRSEEQAIASTRPTSSGRYVGPSGTNSNTGASASPSLKNLLS</sequence>
<dbReference type="Gene3D" id="3.30.50.10">
    <property type="entry name" value="Erythroid Transcription Factor GATA-1, subunit A"/>
    <property type="match status" value="1"/>
</dbReference>
<keyword evidence="1" id="KW-0479">Metal-binding</keyword>
<dbReference type="Pfam" id="PF13831">
    <property type="entry name" value="PHD_2"/>
    <property type="match status" value="1"/>
</dbReference>
<accession>A0A7H8QHI6</accession>